<accession>A0AAI8MBJ2</accession>
<gene>
    <name evidence="1" type="ORF">S23_38730</name>
</gene>
<sequence length="81" mass="8822">MCVFFPDLAPVCGCPDCRVCVDRELPLPLPDETRPGSGFTLARQRRIGELMVARAFAPEAVALRVACVLEAPLLGRPAFRP</sequence>
<organism evidence="1 2">
    <name type="scientific">Bradyrhizobium cosmicum</name>
    <dbReference type="NCBI Taxonomy" id="1404864"/>
    <lineage>
        <taxon>Bacteria</taxon>
        <taxon>Pseudomonadati</taxon>
        <taxon>Pseudomonadota</taxon>
        <taxon>Alphaproteobacteria</taxon>
        <taxon>Hyphomicrobiales</taxon>
        <taxon>Nitrobacteraceae</taxon>
        <taxon>Bradyrhizobium</taxon>
    </lineage>
</organism>
<proteinExistence type="predicted"/>
<keyword evidence="2" id="KW-1185">Reference proteome</keyword>
<evidence type="ECO:0000313" key="1">
    <source>
        <dbReference type="EMBL" id="BAL77068.1"/>
    </source>
</evidence>
<evidence type="ECO:0000313" key="2">
    <source>
        <dbReference type="Proteomes" id="UP000007886"/>
    </source>
</evidence>
<dbReference type="AlphaFoldDB" id="A0AAI8MBJ2"/>
<dbReference type="KEGG" id="brs:S23_38730"/>
<dbReference type="Proteomes" id="UP000007886">
    <property type="component" value="Chromosome"/>
</dbReference>
<dbReference type="RefSeq" id="WP_015686355.1">
    <property type="nucleotide sequence ID" value="NC_017082.1"/>
</dbReference>
<protein>
    <submittedName>
        <fullName evidence="1">Uncharacterized protein</fullName>
    </submittedName>
</protein>
<dbReference type="EMBL" id="AP012279">
    <property type="protein sequence ID" value="BAL77068.1"/>
    <property type="molecule type" value="Genomic_DNA"/>
</dbReference>
<name>A0AAI8MBJ2_9BRAD</name>
<reference evidence="1 2" key="1">
    <citation type="journal article" date="2012" name="Microbes Environ.">
        <title>Complete genome sequence of Bradyrhizobium sp. S23321: insights into symbiosis evolution in soil oligotrophs.</title>
        <authorList>
            <person name="Okubo T."/>
            <person name="Tsukui T."/>
            <person name="Maita H."/>
            <person name="Okamoto S."/>
            <person name="Oshima K."/>
            <person name="Fujisawa T."/>
            <person name="Saito A."/>
            <person name="Futamata H."/>
            <person name="Hattori R."/>
            <person name="Shimomura Y."/>
            <person name="Haruta S."/>
            <person name="Morimoto S."/>
            <person name="Wang Y."/>
            <person name="Sakai Y."/>
            <person name="Hattori M."/>
            <person name="Aizawa S."/>
            <person name="Nagashima K.V.P."/>
            <person name="Masuda S."/>
            <person name="Hattori T."/>
            <person name="Yamashita A."/>
            <person name="Bao Z."/>
            <person name="Hayatsu M."/>
            <person name="Kajiya-Kanegae H."/>
            <person name="Yoshinaga I."/>
            <person name="Sakamoto K."/>
            <person name="Toyota K."/>
            <person name="Nakao M."/>
            <person name="Kohara M."/>
            <person name="Anda M."/>
            <person name="Niwa R."/>
            <person name="Jung-Hwan P."/>
            <person name="Sameshima-Saito R."/>
            <person name="Tokuda S."/>
            <person name="Yamamoto S."/>
            <person name="Yamamoto S."/>
            <person name="Yokoyama T."/>
            <person name="Akutsu T."/>
            <person name="Nakamura Y."/>
            <person name="Nakahira-Yanaka Y."/>
            <person name="Takada Hoshino Y."/>
            <person name="Hirakawa H."/>
            <person name="Mitsui H."/>
            <person name="Terasawa K."/>
            <person name="Itakura M."/>
            <person name="Sato S."/>
            <person name="Ikeda-Ohtsubo W."/>
            <person name="Sakakura N."/>
            <person name="Kaminuma E."/>
            <person name="Minamisawa K."/>
        </authorList>
    </citation>
    <scope>NUCLEOTIDE SEQUENCE [LARGE SCALE GENOMIC DNA]</scope>
    <source>
        <strain evidence="1 2">S23321</strain>
    </source>
</reference>